<feature type="chain" id="PRO_5011743951" evidence="2">
    <location>
        <begin position="24"/>
        <end position="167"/>
    </location>
</feature>
<sequence>MVNGTGPRFGWLALWLWAAPAFAAGSGDDWFGPDKPKHFVATLGLAGVGYGAGALLFEPPHARWLAGAGLGLGVGLGKEVYDAGRGGRFSSKDLVWDAVGTATGLGLSWLIDGLLSRRQSAAPARAGGLPDGWGKLGACELRLKGPGVTDMLLTCRNVGQLLPETYP</sequence>
<feature type="signal peptide" evidence="2">
    <location>
        <begin position="1"/>
        <end position="23"/>
    </location>
</feature>
<feature type="transmembrane region" description="Helical" evidence="1">
    <location>
        <begin position="39"/>
        <end position="57"/>
    </location>
</feature>
<evidence type="ECO:0000256" key="2">
    <source>
        <dbReference type="SAM" id="SignalP"/>
    </source>
</evidence>
<keyword evidence="3" id="KW-0449">Lipoprotein</keyword>
<gene>
    <name evidence="3" type="ORF">SAMN05443639_120122</name>
</gene>
<dbReference type="RefSeq" id="WP_093525368.1">
    <property type="nucleotide sequence ID" value="NZ_FOIJ01000020.1"/>
</dbReference>
<evidence type="ECO:0000313" key="3">
    <source>
        <dbReference type="EMBL" id="SEU35548.1"/>
    </source>
</evidence>
<evidence type="ECO:0000313" key="4">
    <source>
        <dbReference type="Proteomes" id="UP000199181"/>
    </source>
</evidence>
<keyword evidence="1" id="KW-1133">Transmembrane helix</keyword>
<keyword evidence="4" id="KW-1185">Reference proteome</keyword>
<protein>
    <submittedName>
        <fullName evidence="3">Putative lipoprotein</fullName>
    </submittedName>
</protein>
<name>A0A1I0L6N9_9BACT</name>
<keyword evidence="1" id="KW-0472">Membrane</keyword>
<keyword evidence="2" id="KW-0732">Signal</keyword>
<dbReference type="EMBL" id="FOIJ01000020">
    <property type="protein sequence ID" value="SEU35548.1"/>
    <property type="molecule type" value="Genomic_DNA"/>
</dbReference>
<evidence type="ECO:0000256" key="1">
    <source>
        <dbReference type="SAM" id="Phobius"/>
    </source>
</evidence>
<organism evidence="3 4">
    <name type="scientific">Stigmatella erecta</name>
    <dbReference type="NCBI Taxonomy" id="83460"/>
    <lineage>
        <taxon>Bacteria</taxon>
        <taxon>Pseudomonadati</taxon>
        <taxon>Myxococcota</taxon>
        <taxon>Myxococcia</taxon>
        <taxon>Myxococcales</taxon>
        <taxon>Cystobacterineae</taxon>
        <taxon>Archangiaceae</taxon>
        <taxon>Stigmatella</taxon>
    </lineage>
</organism>
<proteinExistence type="predicted"/>
<dbReference type="AlphaFoldDB" id="A0A1I0L6N9"/>
<accession>A0A1I0L6N9</accession>
<keyword evidence="1" id="KW-0812">Transmembrane</keyword>
<reference evidence="4" key="1">
    <citation type="submission" date="2016-10" db="EMBL/GenBank/DDBJ databases">
        <authorList>
            <person name="Varghese N."/>
            <person name="Submissions S."/>
        </authorList>
    </citation>
    <scope>NUCLEOTIDE SEQUENCE [LARGE SCALE GENOMIC DNA]</scope>
    <source>
        <strain evidence="4">DSM 16858</strain>
    </source>
</reference>
<dbReference type="Proteomes" id="UP000199181">
    <property type="component" value="Unassembled WGS sequence"/>
</dbReference>